<dbReference type="AlphaFoldDB" id="A0A9J7GV79"/>
<reference evidence="3" key="1">
    <citation type="journal article" date="2018" name="Biotechnol. Bioeng.">
        <title>A reference genome of the Chinese hamster based on a hybrid assembly strategy.</title>
        <authorList>
            <person name="Rupp O."/>
            <person name="MacDonald M.L."/>
            <person name="Li S."/>
            <person name="Dhiman H."/>
            <person name="Polson S."/>
            <person name="Griep S."/>
            <person name="Heffner K."/>
            <person name="Hernandez I."/>
            <person name="Brinkrolf K."/>
            <person name="Jadhav V."/>
            <person name="Samoudi M."/>
            <person name="Hao H."/>
            <person name="Kingham B."/>
            <person name="Goesmann A."/>
            <person name="Betenbaugh M.J."/>
            <person name="Lewis N.E."/>
            <person name="Borth N."/>
            <person name="Lee K.H."/>
        </authorList>
    </citation>
    <scope>NUCLEOTIDE SEQUENCE [LARGE SCALE GENOMIC DNA]</scope>
    <source>
        <strain evidence="3">17A/GY</strain>
    </source>
</reference>
<dbReference type="OrthoDB" id="9634153at2759"/>
<protein>
    <submittedName>
        <fullName evidence="4">CKLF-like MARVEL transmembrane domain-containing protein 2</fullName>
    </submittedName>
</protein>
<evidence type="ECO:0000256" key="1">
    <source>
        <dbReference type="SAM" id="MobiDB-lite"/>
    </source>
</evidence>
<feature type="transmembrane region" description="Helical" evidence="2">
    <location>
        <begin position="44"/>
        <end position="61"/>
    </location>
</feature>
<evidence type="ECO:0000313" key="3">
    <source>
        <dbReference type="Proteomes" id="UP001108280"/>
    </source>
</evidence>
<evidence type="ECO:0000313" key="4">
    <source>
        <dbReference type="RefSeq" id="XP_035298504.1"/>
    </source>
</evidence>
<evidence type="ECO:0000256" key="2">
    <source>
        <dbReference type="SAM" id="Phobius"/>
    </source>
</evidence>
<keyword evidence="3" id="KW-1185">Reference proteome</keyword>
<organism evidence="3 4">
    <name type="scientific">Cricetulus griseus</name>
    <name type="common">Chinese hamster</name>
    <name type="synonym">Cricetulus barabensis griseus</name>
    <dbReference type="NCBI Taxonomy" id="10029"/>
    <lineage>
        <taxon>Eukaryota</taxon>
        <taxon>Metazoa</taxon>
        <taxon>Chordata</taxon>
        <taxon>Craniata</taxon>
        <taxon>Vertebrata</taxon>
        <taxon>Euteleostomi</taxon>
        <taxon>Mammalia</taxon>
        <taxon>Eutheria</taxon>
        <taxon>Euarchontoglires</taxon>
        <taxon>Glires</taxon>
        <taxon>Rodentia</taxon>
        <taxon>Myomorpha</taxon>
        <taxon>Muroidea</taxon>
        <taxon>Cricetidae</taxon>
        <taxon>Cricetinae</taxon>
        <taxon>Cricetulus</taxon>
    </lineage>
</organism>
<sequence>MGEPPPAKEDDQKPQEDVGTRQGFRRYKWEFKDSNREFWKNGHAVVKIMTLICIIVGLQLFETVTTHPILILLLTMEVSFLAFFIFLYSFAINRYMPFVYWPITVSKDCRKGSASHIQAPGKRQPRLHWYSGWEAGLEKGSQAENAPPKPNCVGSKKEGPRLS</sequence>
<dbReference type="RefSeq" id="XP_035298504.1">
    <property type="nucleotide sequence ID" value="XM_035442613.1"/>
</dbReference>
<name>A0A9J7GV79_CRIGR</name>
<reference evidence="4" key="3">
    <citation type="submission" date="2025-08" db="UniProtKB">
        <authorList>
            <consortium name="RefSeq"/>
        </authorList>
    </citation>
    <scope>IDENTIFICATION</scope>
    <source>
        <strain evidence="4">17A/GY</strain>
        <tissue evidence="4">Liver</tissue>
    </source>
</reference>
<proteinExistence type="predicted"/>
<dbReference type="Proteomes" id="UP001108280">
    <property type="component" value="Chromosome 3"/>
</dbReference>
<accession>A0A9J7GV79</accession>
<feature type="transmembrane region" description="Helical" evidence="2">
    <location>
        <begin position="67"/>
        <end position="88"/>
    </location>
</feature>
<gene>
    <name evidence="4" type="primary">LOC118238591</name>
</gene>
<reference evidence="3" key="2">
    <citation type="journal article" date="2020" name="Biotechnol. Bioeng.">
        <title>Chromosome-scale scaffolds for the Chinese hamster reference genome assembly to facilitate the study of the CHO epigenome.</title>
        <authorList>
            <person name="Hilliard W."/>
            <person name="MacDonald M."/>
            <person name="Lee K.H."/>
        </authorList>
    </citation>
    <scope>NUCLEOTIDE SEQUENCE [LARGE SCALE GENOMIC DNA]</scope>
    <source>
        <strain evidence="3">17A/GY</strain>
    </source>
</reference>
<keyword evidence="2" id="KW-0812">Transmembrane</keyword>
<dbReference type="GeneID" id="118238591"/>
<keyword evidence="2" id="KW-0472">Membrane</keyword>
<feature type="region of interest" description="Disordered" evidence="1">
    <location>
        <begin position="140"/>
        <end position="163"/>
    </location>
</feature>
<keyword evidence="2" id="KW-1133">Transmembrane helix</keyword>
<dbReference type="KEGG" id="cge:118238591"/>